<reference evidence="2" key="1">
    <citation type="journal article" date="2021" name="PeerJ">
        <title>Extensive microbial diversity within the chicken gut microbiome revealed by metagenomics and culture.</title>
        <authorList>
            <person name="Gilroy R."/>
            <person name="Ravi A."/>
            <person name="Getino M."/>
            <person name="Pursley I."/>
            <person name="Horton D.L."/>
            <person name="Alikhan N.F."/>
            <person name="Baker D."/>
            <person name="Gharbi K."/>
            <person name="Hall N."/>
            <person name="Watson M."/>
            <person name="Adriaenssens E.M."/>
            <person name="Foster-Nyarko E."/>
            <person name="Jarju S."/>
            <person name="Secka A."/>
            <person name="Antonio M."/>
            <person name="Oren A."/>
            <person name="Chaudhuri R.R."/>
            <person name="La Ragione R."/>
            <person name="Hildebrand F."/>
            <person name="Pallen M.J."/>
        </authorList>
    </citation>
    <scope>NUCLEOTIDE SEQUENCE</scope>
    <source>
        <strain evidence="2">6627</strain>
    </source>
</reference>
<accession>A0A9D2A9Z4</accession>
<dbReference type="EMBL" id="DXFP01000009">
    <property type="protein sequence ID" value="HIX01345.1"/>
    <property type="molecule type" value="Genomic_DNA"/>
</dbReference>
<feature type="transmembrane region" description="Helical" evidence="1">
    <location>
        <begin position="180"/>
        <end position="198"/>
    </location>
</feature>
<evidence type="ECO:0000313" key="3">
    <source>
        <dbReference type="Proteomes" id="UP000823963"/>
    </source>
</evidence>
<dbReference type="AlphaFoldDB" id="A0A9D2A9Z4"/>
<feature type="transmembrane region" description="Helical" evidence="1">
    <location>
        <begin position="213"/>
        <end position="235"/>
    </location>
</feature>
<gene>
    <name evidence="2" type="ORF">H9861_01135</name>
</gene>
<evidence type="ECO:0000313" key="2">
    <source>
        <dbReference type="EMBL" id="HIX01345.1"/>
    </source>
</evidence>
<organism evidence="2 3">
    <name type="scientific">Candidatus Ligilactobacillus excrementigallinarum</name>
    <dbReference type="NCBI Taxonomy" id="2838641"/>
    <lineage>
        <taxon>Bacteria</taxon>
        <taxon>Bacillati</taxon>
        <taxon>Bacillota</taxon>
        <taxon>Bacilli</taxon>
        <taxon>Lactobacillales</taxon>
        <taxon>Lactobacillaceae</taxon>
        <taxon>Ligilactobacillus</taxon>
    </lineage>
</organism>
<protein>
    <submittedName>
        <fullName evidence="2">Uncharacterized protein</fullName>
    </submittedName>
</protein>
<evidence type="ECO:0000256" key="1">
    <source>
        <dbReference type="SAM" id="Phobius"/>
    </source>
</evidence>
<reference evidence="2" key="2">
    <citation type="submission" date="2021-04" db="EMBL/GenBank/DDBJ databases">
        <authorList>
            <person name="Gilroy R."/>
        </authorList>
    </citation>
    <scope>NUCLEOTIDE SEQUENCE</scope>
    <source>
        <strain evidence="2">6627</strain>
    </source>
</reference>
<feature type="transmembrane region" description="Helical" evidence="1">
    <location>
        <begin position="300"/>
        <end position="320"/>
    </location>
</feature>
<proteinExistence type="predicted"/>
<keyword evidence="1" id="KW-0812">Transmembrane</keyword>
<sequence>MDEQNRSKDLLFLTLVLNILYIKNEIGLSKNQYNRVSKLIKQYNLQTSKKENYYMLKVSDKTHIKKDLSMMLSTLLSMLDKDNIPYDEITELIYNCKMKLYDDNSDASYEFNLYFDEKENDPLCNNNKKIKTKIETHFKLCMLQISKIQEESSEASEIARKAKVIAEDASNIKNSIYTDFIAILGIFSALIFGMFGGFDSLKEILSNLHNTSISTTLICFSSLMLGLLCLIFLLIQSIARITDRDTLSCSHHGNDKKCECSIIKKYPVFICSMLIFSAILIISCIIRFFDHNELYKAVPIYLIIAGILTIIIAIVLYVVFKTNKKKKHSH</sequence>
<dbReference type="Proteomes" id="UP000823963">
    <property type="component" value="Unassembled WGS sequence"/>
</dbReference>
<keyword evidence="1" id="KW-1133">Transmembrane helix</keyword>
<comment type="caution">
    <text evidence="2">The sequence shown here is derived from an EMBL/GenBank/DDBJ whole genome shotgun (WGS) entry which is preliminary data.</text>
</comment>
<name>A0A9D2A9Z4_9LACO</name>
<keyword evidence="1" id="KW-0472">Membrane</keyword>
<feature type="transmembrane region" description="Helical" evidence="1">
    <location>
        <begin position="266"/>
        <end position="288"/>
    </location>
</feature>